<reference evidence="1" key="1">
    <citation type="submission" date="2020-04" db="EMBL/GenBank/DDBJ databases">
        <title>Hybrid Assembly of Korean Phytophthora infestans isolates.</title>
        <authorList>
            <person name="Prokchorchik M."/>
            <person name="Lee Y."/>
            <person name="Seo J."/>
            <person name="Cho J.-H."/>
            <person name="Park Y.-E."/>
            <person name="Jang D.-C."/>
            <person name="Im J.-S."/>
            <person name="Choi J.-G."/>
            <person name="Park H.-J."/>
            <person name="Lee G.-B."/>
            <person name="Lee Y.-G."/>
            <person name="Hong S.-Y."/>
            <person name="Cho K."/>
            <person name="Sohn K.H."/>
        </authorList>
    </citation>
    <scope>NUCLEOTIDE SEQUENCE</scope>
    <source>
        <strain evidence="1">KR_1_A1</strain>
    </source>
</reference>
<gene>
    <name evidence="1" type="ORF">GN244_ATG18714</name>
</gene>
<organism evidence="1 2">
    <name type="scientific">Phytophthora infestans</name>
    <name type="common">Potato late blight agent</name>
    <name type="synonym">Botrytis infestans</name>
    <dbReference type="NCBI Taxonomy" id="4787"/>
    <lineage>
        <taxon>Eukaryota</taxon>
        <taxon>Sar</taxon>
        <taxon>Stramenopiles</taxon>
        <taxon>Oomycota</taxon>
        <taxon>Peronosporomycetes</taxon>
        <taxon>Peronosporales</taxon>
        <taxon>Peronosporaceae</taxon>
        <taxon>Phytophthora</taxon>
    </lineage>
</organism>
<proteinExistence type="predicted"/>
<dbReference type="AlphaFoldDB" id="A0A833RP87"/>
<comment type="caution">
    <text evidence="1">The sequence shown here is derived from an EMBL/GenBank/DDBJ whole genome shotgun (WGS) entry which is preliminary data.</text>
</comment>
<sequence>MREVGEFFVEELTKPRTTERLKLGARELPWLAEATEKNNRAFFELQTHPTTNNALADAGVRLVVMKIVMRGVLLDIIYSRDSYFATLRDNTEEIALEDIFVPDGKFIFL</sequence>
<dbReference type="EMBL" id="WSZM01000799">
    <property type="protein sequence ID" value="KAF4029547.1"/>
    <property type="molecule type" value="Genomic_DNA"/>
</dbReference>
<protein>
    <submittedName>
        <fullName evidence="1">Uncharacterized protein</fullName>
    </submittedName>
</protein>
<name>A0A833RP87_PHYIN</name>
<dbReference type="Proteomes" id="UP000602510">
    <property type="component" value="Unassembled WGS sequence"/>
</dbReference>
<evidence type="ECO:0000313" key="2">
    <source>
        <dbReference type="Proteomes" id="UP000602510"/>
    </source>
</evidence>
<accession>A0A833RP87</accession>
<evidence type="ECO:0000313" key="1">
    <source>
        <dbReference type="EMBL" id="KAF4029547.1"/>
    </source>
</evidence>
<keyword evidence="2" id="KW-1185">Reference proteome</keyword>